<keyword evidence="3" id="KW-1185">Reference proteome</keyword>
<protein>
    <submittedName>
        <fullName evidence="2">Uncharacterized protein</fullName>
    </submittedName>
</protein>
<evidence type="ECO:0000313" key="3">
    <source>
        <dbReference type="Proteomes" id="UP001369736"/>
    </source>
</evidence>
<dbReference type="EMBL" id="JBBEGM010000005">
    <property type="protein sequence ID" value="MEJ2862472.1"/>
    <property type="molecule type" value="Genomic_DNA"/>
</dbReference>
<evidence type="ECO:0000256" key="1">
    <source>
        <dbReference type="SAM" id="MobiDB-lite"/>
    </source>
</evidence>
<gene>
    <name evidence="2" type="ORF">WCD58_14970</name>
</gene>
<proteinExistence type="predicted"/>
<organism evidence="2 3">
    <name type="scientific">Actinomycetospora flava</name>
    <dbReference type="NCBI Taxonomy" id="3129232"/>
    <lineage>
        <taxon>Bacteria</taxon>
        <taxon>Bacillati</taxon>
        <taxon>Actinomycetota</taxon>
        <taxon>Actinomycetes</taxon>
        <taxon>Pseudonocardiales</taxon>
        <taxon>Pseudonocardiaceae</taxon>
        <taxon>Actinomycetospora</taxon>
    </lineage>
</organism>
<feature type="compositionally biased region" description="Acidic residues" evidence="1">
    <location>
        <begin position="110"/>
        <end position="140"/>
    </location>
</feature>
<evidence type="ECO:0000313" key="2">
    <source>
        <dbReference type="EMBL" id="MEJ2862472.1"/>
    </source>
</evidence>
<feature type="compositionally biased region" description="Low complexity" evidence="1">
    <location>
        <begin position="99"/>
        <end position="109"/>
    </location>
</feature>
<name>A0ABU8M565_9PSEU</name>
<dbReference type="RefSeq" id="WP_337703846.1">
    <property type="nucleotide sequence ID" value="NZ_JBBEGM010000005.1"/>
</dbReference>
<dbReference type="Proteomes" id="UP001369736">
    <property type="component" value="Unassembled WGS sequence"/>
</dbReference>
<feature type="region of interest" description="Disordered" evidence="1">
    <location>
        <begin position="38"/>
        <end position="156"/>
    </location>
</feature>
<comment type="caution">
    <text evidence="2">The sequence shown here is derived from an EMBL/GenBank/DDBJ whole genome shotgun (WGS) entry which is preliminary data.</text>
</comment>
<sequence>MGAHTAPSTLRSDRVAGIAGRGALTAAAAIALVGGGSSMAFATPADLGHDDGPTDITHEAALPVLGSLPGLPALPSESSLPGAHSLPEVQDQVPAQVQDEITSATSSTSEDSEEDSEDSSSESTEASDDNTSDVTAESDDSSAPGASSVGILNGIL</sequence>
<accession>A0ABU8M565</accession>
<feature type="compositionally biased region" description="Low complexity" evidence="1">
    <location>
        <begin position="60"/>
        <end position="83"/>
    </location>
</feature>
<reference evidence="2 3" key="1">
    <citation type="submission" date="2024-03" db="EMBL/GenBank/DDBJ databases">
        <title>Actinomycetospora sp. OC33-EN07, a novel actinomycete isolated from wild orchid (Aerides multiflora).</title>
        <authorList>
            <person name="Suriyachadkun C."/>
        </authorList>
    </citation>
    <scope>NUCLEOTIDE SEQUENCE [LARGE SCALE GENOMIC DNA]</scope>
    <source>
        <strain evidence="2 3">OC33-EN07</strain>
    </source>
</reference>
<feature type="compositionally biased region" description="Basic and acidic residues" evidence="1">
    <location>
        <begin position="47"/>
        <end position="58"/>
    </location>
</feature>